<keyword evidence="9 12" id="KW-0238">DNA-binding</keyword>
<keyword evidence="3" id="KW-0479">Metal-binding</keyword>
<dbReference type="GO" id="GO:0003677">
    <property type="term" value="F:DNA binding"/>
    <property type="evidence" value="ECO:0007669"/>
    <property type="project" value="UniProtKB-UniRule"/>
</dbReference>
<dbReference type="GO" id="GO:0004519">
    <property type="term" value="F:endonuclease activity"/>
    <property type="evidence" value="ECO:0007669"/>
    <property type="project" value="UniProtKB-UniRule"/>
</dbReference>
<dbReference type="GO" id="GO:0016787">
    <property type="term" value="F:hydrolase activity"/>
    <property type="evidence" value="ECO:0007669"/>
    <property type="project" value="UniProtKB-KW"/>
</dbReference>
<evidence type="ECO:0000259" key="14">
    <source>
        <dbReference type="PROSITE" id="PS51749"/>
    </source>
</evidence>
<evidence type="ECO:0000256" key="4">
    <source>
        <dbReference type="ARBA" id="ARBA00022759"/>
    </source>
</evidence>
<dbReference type="InterPro" id="IPR028629">
    <property type="entry name" value="Cas9"/>
</dbReference>
<evidence type="ECO:0000256" key="12">
    <source>
        <dbReference type="PROSITE-ProRule" id="PRU01085"/>
    </source>
</evidence>
<dbReference type="GO" id="GO:0003723">
    <property type="term" value="F:RNA binding"/>
    <property type="evidence" value="ECO:0007669"/>
    <property type="project" value="UniProtKB-UniRule"/>
</dbReference>
<keyword evidence="4 12" id="KW-0255">Endonuclease</keyword>
<keyword evidence="13" id="KW-1133">Transmembrane helix</keyword>
<evidence type="ECO:0000256" key="11">
    <source>
        <dbReference type="ARBA" id="ARBA00046380"/>
    </source>
</evidence>
<evidence type="ECO:0000313" key="15">
    <source>
        <dbReference type="EMBL" id="QDY88690.1"/>
    </source>
</evidence>
<protein>
    <recommendedName>
        <fullName evidence="14">HNH Cas9-type domain-containing protein</fullName>
    </recommendedName>
</protein>
<keyword evidence="8" id="KW-0051">Antiviral defense</keyword>
<organism evidence="15 16">
    <name type="scientific">Mycoplasma anserisalpingitidis</name>
    <dbReference type="NCBI Taxonomy" id="519450"/>
    <lineage>
        <taxon>Bacteria</taxon>
        <taxon>Bacillati</taxon>
        <taxon>Mycoplasmatota</taxon>
        <taxon>Mollicutes</taxon>
        <taxon>Mycoplasmataceae</taxon>
        <taxon>Mycoplasma</taxon>
    </lineage>
</organism>
<evidence type="ECO:0000313" key="16">
    <source>
        <dbReference type="Proteomes" id="UP000317512"/>
    </source>
</evidence>
<feature type="domain" description="HNH Cas9-type" evidence="14">
    <location>
        <begin position="699"/>
        <end position="870"/>
    </location>
</feature>
<keyword evidence="5 12" id="KW-0378">Hydrolase</keyword>
<evidence type="ECO:0000256" key="3">
    <source>
        <dbReference type="ARBA" id="ARBA00022723"/>
    </source>
</evidence>
<comment type="cofactor">
    <cofactor evidence="1">
        <name>Mg(2+)</name>
        <dbReference type="ChEBI" id="CHEBI:18420"/>
    </cofactor>
</comment>
<keyword evidence="13" id="KW-0812">Transmembrane</keyword>
<evidence type="ECO:0000256" key="13">
    <source>
        <dbReference type="SAM" id="Phobius"/>
    </source>
</evidence>
<evidence type="ECO:0000256" key="2">
    <source>
        <dbReference type="ARBA" id="ARBA00022722"/>
    </source>
</evidence>
<keyword evidence="2 12" id="KW-0540">Nuclease</keyword>
<dbReference type="Gene3D" id="3.30.420.10">
    <property type="entry name" value="Ribonuclease H-like superfamily/Ribonuclease H"/>
    <property type="match status" value="2"/>
</dbReference>
<keyword evidence="6" id="KW-0460">Magnesium</keyword>
<evidence type="ECO:0000256" key="6">
    <source>
        <dbReference type="ARBA" id="ARBA00022842"/>
    </source>
</evidence>
<evidence type="ECO:0000256" key="1">
    <source>
        <dbReference type="ARBA" id="ARBA00001946"/>
    </source>
</evidence>
<dbReference type="NCBIfam" id="TIGR01865">
    <property type="entry name" value="cas_Csn1"/>
    <property type="match status" value="1"/>
</dbReference>
<dbReference type="GO" id="GO:0046872">
    <property type="term" value="F:metal ion binding"/>
    <property type="evidence" value="ECO:0007669"/>
    <property type="project" value="UniProtKB-KW"/>
</dbReference>
<dbReference type="InterPro" id="IPR003615">
    <property type="entry name" value="HNH_nuc"/>
</dbReference>
<reference evidence="16" key="1">
    <citation type="submission" date="2019-07" db="EMBL/GenBank/DDBJ databases">
        <title>Complete genome sequences of three Mycoplasma sp. 1220 strains.</title>
        <authorList>
            <person name="Grozner D."/>
            <person name="Forro B."/>
            <person name="Kovacs A.B."/>
            <person name="Marton S."/>
            <person name="Banyai K."/>
            <person name="Kreizinger Z."/>
            <person name="Sulyok K.M."/>
            <person name="Gyuranecz M."/>
        </authorList>
    </citation>
    <scope>NUCLEOTIDE SEQUENCE [LARGE SCALE GENOMIC DNA]</scope>
    <source>
        <strain evidence="16">MYCAV93</strain>
    </source>
</reference>
<keyword evidence="7" id="KW-0694">RNA-binding</keyword>
<dbReference type="Proteomes" id="UP000317512">
    <property type="component" value="Chromosome"/>
</dbReference>
<evidence type="ECO:0000256" key="8">
    <source>
        <dbReference type="ARBA" id="ARBA00023118"/>
    </source>
</evidence>
<dbReference type="EMBL" id="CP041663">
    <property type="protein sequence ID" value="QDY88690.1"/>
    <property type="molecule type" value="Genomic_DNA"/>
</dbReference>
<keyword evidence="10" id="KW-0464">Manganese</keyword>
<feature type="transmembrane region" description="Helical" evidence="13">
    <location>
        <begin position="24"/>
        <end position="42"/>
    </location>
</feature>
<keyword evidence="13" id="KW-0472">Membrane</keyword>
<dbReference type="GO" id="GO:0051607">
    <property type="term" value="P:defense response to virus"/>
    <property type="evidence" value="ECO:0007669"/>
    <property type="project" value="UniProtKB-KW"/>
</dbReference>
<dbReference type="InterPro" id="IPR033114">
    <property type="entry name" value="HNH_CAS9"/>
</dbReference>
<evidence type="ECO:0000256" key="7">
    <source>
        <dbReference type="ARBA" id="ARBA00022884"/>
    </source>
</evidence>
<dbReference type="InterPro" id="IPR036397">
    <property type="entry name" value="RNaseH_sf"/>
</dbReference>
<accession>A0A5B8K1Y9</accession>
<name>A0A5B8K1Y9_9MOLU</name>
<dbReference type="PROSITE" id="PS51749">
    <property type="entry name" value="HNH_CAS9"/>
    <property type="match status" value="1"/>
</dbReference>
<gene>
    <name evidence="15" type="ORF">FOY43_03465</name>
</gene>
<dbReference type="Gene3D" id="1.10.30.50">
    <property type="match status" value="1"/>
</dbReference>
<evidence type="ECO:0000256" key="9">
    <source>
        <dbReference type="ARBA" id="ARBA00023125"/>
    </source>
</evidence>
<evidence type="ECO:0000256" key="5">
    <source>
        <dbReference type="ARBA" id="ARBA00022801"/>
    </source>
</evidence>
<evidence type="ECO:0000256" key="10">
    <source>
        <dbReference type="ARBA" id="ARBA00023211"/>
    </source>
</evidence>
<dbReference type="Pfam" id="PF13395">
    <property type="entry name" value="HNH_4"/>
    <property type="match status" value="1"/>
</dbReference>
<proteinExistence type="predicted"/>
<sequence>MCIKATVKICVWKYKQKRFQKYKINFAFIQKAMLYFAFYYNLNILNFYREAFMEQNNNSEITLGLDLGVGSVGWTILKTSEENGQKTNEVLKTGVELFPEVTSAKKRREKRGARRLIRRRKLKLSKLRTMIMNCCDENNNNLFGYKSKEELENDLSSSGFIKINEAQKIYILDIIDEEMKNINKQYDSNFIQKLFFNSQDLSGFNEFLNEYKNNIQLLRLLFINLLLQKEFDINKPSTNTIYFRKIAIKLIYDLFKNRGVFYDIKISEKTENPTNIEVFPTFEKFKKDVLNSQVKIKWNLKLKDDKFKEVFSNIEWSRELEWILNKVFAENIFSDFKENIKSLFSFTRKYNEGPGSEKSYSTYGIYSKDGEKLYNNIWDKYIKKCSIYNTINGFEDLSVEVILSNNYKIFNTINNLQNILNHEARKLITPEMYEKLIIYLANIKKWDKSKANKEIELNIESLITILGLKDKNLTKFDFFYNYLSETIQNDFIDESKLEYLDADDTTKLEKIIDKNTFKFPKFEYANILCKSLGFNFSNIDQLLWENKSEEESIFSYFTSLLCRNSDEESRKIQLEKYFEENIDKLPVNKKLIKDNKKVNEAIAAVIALKPKYGNLSSKAINEFNNKILKRENNEEILTFSKYREEIIQSVRTKPENIDIDVFFKTKNLNATTEKTLKITDKLVDKLYKDYKFNNIVIEIARELNKSEKVIKQINDENNVLMEFNKFLLEKYGKDSNNLKKIKLLIEQNGIDLYTGREILSSFENFKISDLDDYEIDHIIPQSKFYDSRMANLALTNSTSNKEKSNETAYDYVKNNKTILKNWNDLYKIDDEKNNQNKNNNVDYKSFELLKSLIEDWKIKKGKKETKTKLLIQYFKNIRRKKIRNLLKSGYRIDNTFLRSNLIDTQTITKTACEWFKIKFHDKDIKIIPFKGFATSAVRTYSRLPFKDRNDNIHHAVDSTVISTTYNNSKIFKDLITEENVLGKWKYYNKEKEEVAGAVQQVLLDEERKYKKEFENSVDFKYYPVIKFNKKTTQENIVAVYQQYQNDETKIIRDLRRSSDIKEIDLATLISFTIQTYHKWKNKENDDLDTPESLIKIYLDVVSKEKNKVNEKDKIYFKWIPIWVNDTKFLSQIKVIYDSLIYYLLNKCKNNHNVSNDCANLVDEYSKCISKHKKIIKDSDIQNKWFVFIPQKYLLKDSKKIMVIKKITLFDNSQNRKSSAYINWTKKDKTSRIGNLKEIDENYFGILCIKNKNDNDWKPIILRYDFLKNVSERIELIKILSKIDTHITNNYFLQKINNWITKNIEGFKKFNYIKEDEDIQITKETEVIYLLNKLTYIRKEEKSNSDKSVEQIENKNLFIIKTIEYTDIRVEFSTVREKQVNYKPRLNSVLKEYKRWIK</sequence>
<comment type="subunit">
    <text evidence="11">Monomer. Binds crRNA and tracrRNA.</text>
</comment>
<dbReference type="OrthoDB" id="9757607at2"/>